<dbReference type="InterPro" id="IPR012340">
    <property type="entry name" value="NA-bd_OB-fold"/>
</dbReference>
<gene>
    <name evidence="3" type="ORF">GH723_08985</name>
</gene>
<accession>A0A5Q2RLA8</accession>
<evidence type="ECO:0000256" key="2">
    <source>
        <dbReference type="PROSITE-ProRule" id="PRU00252"/>
    </source>
</evidence>
<dbReference type="PROSITE" id="PS50935">
    <property type="entry name" value="SSB"/>
    <property type="match status" value="1"/>
</dbReference>
<dbReference type="RefSeq" id="WP_153759324.1">
    <property type="nucleotide sequence ID" value="NZ_CP045851.1"/>
</dbReference>
<dbReference type="SUPFAM" id="SSF50249">
    <property type="entry name" value="Nucleic acid-binding proteins"/>
    <property type="match status" value="1"/>
</dbReference>
<dbReference type="Gene3D" id="2.40.50.140">
    <property type="entry name" value="Nucleic acid-binding proteins"/>
    <property type="match status" value="1"/>
</dbReference>
<reference evidence="3 4" key="1">
    <citation type="submission" date="2019-11" db="EMBL/GenBank/DDBJ databases">
        <authorList>
            <person name="He Y."/>
        </authorList>
    </citation>
    <scope>NUCLEOTIDE SEQUENCE [LARGE SCALE GENOMIC DNA]</scope>
    <source>
        <strain evidence="3 4">SCSIO 58843</strain>
    </source>
</reference>
<sequence>MPTTPAVPQPLNVAVLCGTLSSDPVARTLPSGDVLHALEITVRVLDQPADTVPVVTATLPSGVAAGSEVLVVGRVRRRFFRAGSSTASRTEVVAERVVPTGRRAAARRVVEGIAQRLVEAG</sequence>
<organism evidence="3 4">
    <name type="scientific">Actinomarinicola tropica</name>
    <dbReference type="NCBI Taxonomy" id="2789776"/>
    <lineage>
        <taxon>Bacteria</taxon>
        <taxon>Bacillati</taxon>
        <taxon>Actinomycetota</taxon>
        <taxon>Acidimicrobiia</taxon>
        <taxon>Acidimicrobiales</taxon>
        <taxon>Iamiaceae</taxon>
        <taxon>Actinomarinicola</taxon>
    </lineage>
</organism>
<evidence type="ECO:0000313" key="4">
    <source>
        <dbReference type="Proteomes" id="UP000334019"/>
    </source>
</evidence>
<keyword evidence="1 2" id="KW-0238">DNA-binding</keyword>
<evidence type="ECO:0000313" key="3">
    <source>
        <dbReference type="EMBL" id="QGG95216.1"/>
    </source>
</evidence>
<keyword evidence="4" id="KW-1185">Reference proteome</keyword>
<proteinExistence type="predicted"/>
<dbReference type="InterPro" id="IPR000424">
    <property type="entry name" value="Primosome_PriB/ssb"/>
</dbReference>
<dbReference type="KEGG" id="atq:GH723_08985"/>
<evidence type="ECO:0008006" key="5">
    <source>
        <dbReference type="Google" id="ProtNLM"/>
    </source>
</evidence>
<dbReference type="GO" id="GO:0003697">
    <property type="term" value="F:single-stranded DNA binding"/>
    <property type="evidence" value="ECO:0007669"/>
    <property type="project" value="InterPro"/>
</dbReference>
<protein>
    <recommendedName>
        <fullName evidence="5">Single-stranded DNA-binding protein</fullName>
    </recommendedName>
</protein>
<evidence type="ECO:0000256" key="1">
    <source>
        <dbReference type="ARBA" id="ARBA00023125"/>
    </source>
</evidence>
<dbReference type="EMBL" id="CP045851">
    <property type="protein sequence ID" value="QGG95216.1"/>
    <property type="molecule type" value="Genomic_DNA"/>
</dbReference>
<name>A0A5Q2RLA8_9ACTN</name>
<dbReference type="AlphaFoldDB" id="A0A5Q2RLA8"/>
<dbReference type="Proteomes" id="UP000334019">
    <property type="component" value="Chromosome"/>
</dbReference>